<dbReference type="InterPro" id="IPR001223">
    <property type="entry name" value="Glyco_hydro18_cat"/>
</dbReference>
<dbReference type="InterPro" id="IPR050314">
    <property type="entry name" value="Glycosyl_Hydrlase_18"/>
</dbReference>
<keyword evidence="3" id="KW-0378">Hydrolase</keyword>
<dbReference type="Gene3D" id="3.20.20.80">
    <property type="entry name" value="Glycosidases"/>
    <property type="match status" value="1"/>
</dbReference>
<dbReference type="eggNOG" id="ENOG502SEHK">
    <property type="taxonomic scope" value="Eukaryota"/>
</dbReference>
<dbReference type="SMART" id="SM00636">
    <property type="entry name" value="Glyco_18"/>
    <property type="match status" value="1"/>
</dbReference>
<dbReference type="PANTHER" id="PTHR11177:SF317">
    <property type="entry name" value="CHITINASE 12-RELATED"/>
    <property type="match status" value="1"/>
</dbReference>
<dbReference type="GO" id="GO:0005975">
    <property type="term" value="P:carbohydrate metabolic process"/>
    <property type="evidence" value="ECO:0007669"/>
    <property type="project" value="InterPro"/>
</dbReference>
<evidence type="ECO:0000259" key="2">
    <source>
        <dbReference type="PROSITE" id="PS51910"/>
    </source>
</evidence>
<dbReference type="InterPro" id="IPR011583">
    <property type="entry name" value="Chitinase_II/V-like_cat"/>
</dbReference>
<name>A0A1Y5I141_OSTTA</name>
<evidence type="ECO:0000256" key="1">
    <source>
        <dbReference type="SAM" id="SignalP"/>
    </source>
</evidence>
<dbReference type="Pfam" id="PF00704">
    <property type="entry name" value="Glyco_hydro_18"/>
    <property type="match status" value="1"/>
</dbReference>
<dbReference type="GO" id="GO:0008061">
    <property type="term" value="F:chitin binding"/>
    <property type="evidence" value="ECO:0007669"/>
    <property type="project" value="InterPro"/>
</dbReference>
<reference evidence="3" key="1">
    <citation type="submission" date="2017-04" db="EMBL/GenBank/DDBJ databases">
        <title>Population genomics of picophytoplankton unveils novel chromosome hypervariability.</title>
        <authorList>
            <consortium name="DOE Joint Genome Institute"/>
            <person name="Blanc-Mathieu R."/>
            <person name="Krasovec M."/>
            <person name="Hebrard M."/>
            <person name="Yau S."/>
            <person name="Desgranges E."/>
            <person name="Martin J."/>
            <person name="Schackwitz W."/>
            <person name="Kuo A."/>
            <person name="Salin G."/>
            <person name="Donnadieu C."/>
            <person name="Desdevises Y."/>
            <person name="Sanchez-Ferandin S."/>
            <person name="Moreau H."/>
            <person name="Rivals E."/>
            <person name="Grigoriev I.V."/>
            <person name="Grimsley N."/>
            <person name="Eyre-Walker A."/>
            <person name="Piganeau G."/>
        </authorList>
    </citation>
    <scope>NUCLEOTIDE SEQUENCE [LARGE SCALE GENOMIC DNA]</scope>
    <source>
        <strain evidence="3">RCC 1115</strain>
    </source>
</reference>
<protein>
    <submittedName>
        <fullName evidence="3">Glycoside hydrolase superfamily</fullName>
    </submittedName>
</protein>
<feature type="signal peptide" evidence="1">
    <location>
        <begin position="1"/>
        <end position="25"/>
    </location>
</feature>
<dbReference type="PANTHER" id="PTHR11177">
    <property type="entry name" value="CHITINASE"/>
    <property type="match status" value="1"/>
</dbReference>
<dbReference type="SUPFAM" id="SSF51445">
    <property type="entry name" value="(Trans)glycosidases"/>
    <property type="match status" value="1"/>
</dbReference>
<dbReference type="PROSITE" id="PS51910">
    <property type="entry name" value="GH18_2"/>
    <property type="match status" value="1"/>
</dbReference>
<gene>
    <name evidence="3" type="ORF">BE221DRAFT_80864</name>
</gene>
<dbReference type="EMBL" id="KZ155832">
    <property type="protein sequence ID" value="OUS43200.1"/>
    <property type="molecule type" value="Genomic_DNA"/>
</dbReference>
<sequence>MTRARWTPRCTQRVVVLCTLAVVLARVVRASRDAFSAHAYLPDYRPIDAADGACASPHARVIAFSVYPNASGDGLENGASVAKKTSTCAMDLAVGGGGRSGGFVGAARAGSIGIDRLAAVVVRTVIEGDYDGVSYDWEYPVSDEDWRAYRELLVATRVALDASDSDGRRRRLSIAIHPSIGTFDALKTFRLDQVADWIHVMAYDSRSPTGHASLDFVREVIEHTKAHSDVSKLTLGIPFYARSLDNLGDVKTYEEIRRDASGAFDEKENRVGAFAFDSVSDVREKVRLASAAGYAGVMIWELGQDVQPSTREDSLFGAIASEVAKLHVVSRDEL</sequence>
<dbReference type="InterPro" id="IPR017853">
    <property type="entry name" value="GH"/>
</dbReference>
<dbReference type="GO" id="GO:0004568">
    <property type="term" value="F:chitinase activity"/>
    <property type="evidence" value="ECO:0007669"/>
    <property type="project" value="TreeGrafter"/>
</dbReference>
<keyword evidence="1" id="KW-0732">Signal</keyword>
<dbReference type="Proteomes" id="UP000195557">
    <property type="component" value="Unassembled WGS sequence"/>
</dbReference>
<dbReference type="AlphaFoldDB" id="A0A1Y5I141"/>
<dbReference type="GO" id="GO:0006032">
    <property type="term" value="P:chitin catabolic process"/>
    <property type="evidence" value="ECO:0007669"/>
    <property type="project" value="TreeGrafter"/>
</dbReference>
<dbReference type="GO" id="GO:0005576">
    <property type="term" value="C:extracellular region"/>
    <property type="evidence" value="ECO:0007669"/>
    <property type="project" value="TreeGrafter"/>
</dbReference>
<feature type="chain" id="PRO_5012238236" evidence="1">
    <location>
        <begin position="26"/>
        <end position="334"/>
    </location>
</feature>
<feature type="domain" description="GH18" evidence="2">
    <location>
        <begin position="21"/>
        <end position="326"/>
    </location>
</feature>
<proteinExistence type="predicted"/>
<evidence type="ECO:0000313" key="3">
    <source>
        <dbReference type="EMBL" id="OUS43200.1"/>
    </source>
</evidence>
<organism evidence="3">
    <name type="scientific">Ostreococcus tauri</name>
    <name type="common">Marine green alga</name>
    <dbReference type="NCBI Taxonomy" id="70448"/>
    <lineage>
        <taxon>Eukaryota</taxon>
        <taxon>Viridiplantae</taxon>
        <taxon>Chlorophyta</taxon>
        <taxon>Mamiellophyceae</taxon>
        <taxon>Mamiellales</taxon>
        <taxon>Bathycoccaceae</taxon>
        <taxon>Ostreococcus</taxon>
    </lineage>
</organism>
<accession>A0A1Y5I141</accession>